<evidence type="ECO:0000313" key="1">
    <source>
        <dbReference type="EMBL" id="ANS74072.1"/>
    </source>
</evidence>
<organism evidence="1 2">
    <name type="scientific">Paenibacillus yonginensis</name>
    <dbReference type="NCBI Taxonomy" id="1462996"/>
    <lineage>
        <taxon>Bacteria</taxon>
        <taxon>Bacillati</taxon>
        <taxon>Bacillota</taxon>
        <taxon>Bacilli</taxon>
        <taxon>Bacillales</taxon>
        <taxon>Paenibacillaceae</taxon>
        <taxon>Paenibacillus</taxon>
    </lineage>
</organism>
<dbReference type="SUPFAM" id="SSF51556">
    <property type="entry name" value="Metallo-dependent hydrolases"/>
    <property type="match status" value="1"/>
</dbReference>
<dbReference type="EMBL" id="CP014167">
    <property type="protein sequence ID" value="ANS74072.1"/>
    <property type="molecule type" value="Genomic_DNA"/>
</dbReference>
<dbReference type="Pfam" id="PF01244">
    <property type="entry name" value="Peptidase_M19"/>
    <property type="match status" value="1"/>
</dbReference>
<keyword evidence="2" id="KW-1185">Reference proteome</keyword>
<evidence type="ECO:0000313" key="2">
    <source>
        <dbReference type="Proteomes" id="UP000092573"/>
    </source>
</evidence>
<gene>
    <name evidence="1" type="ORF">AWM70_05360</name>
</gene>
<sequence length="321" mass="35698">MKWGIIDFHCDALSKLQENPNIRFEEDERLDVSAKKLRQGGVGLQCFAVFIDDEQEKARIGRVLEQISLYRTEVEKAGIPLITSRQELASLNAAGGGTGGMLSLEGAHGLEGNLKYVQNCYDLGVRFLGITWNHANWAADGIMEPRGGGFTQKGLELIKLCHELGIILDVSHLSLKGFWELTEAAEKAGKPFIASHSNSINICDHPRNLSDEQIRTIVRLGGRIGLTFVPPFVKASGPVKMTDLLPHLEHMCSLGAENHLMFGSDFDGIDEHIEGLENAACYVKWKELLLKYYAEPLVDKWLSLNAMRFLQTWLPATKKAL</sequence>
<dbReference type="KEGG" id="pyg:AWM70_05360"/>
<dbReference type="InterPro" id="IPR008257">
    <property type="entry name" value="Pept_M19"/>
</dbReference>
<proteinExistence type="predicted"/>
<dbReference type="Proteomes" id="UP000092573">
    <property type="component" value="Chromosome"/>
</dbReference>
<dbReference type="PANTHER" id="PTHR10443">
    <property type="entry name" value="MICROSOMAL DIPEPTIDASE"/>
    <property type="match status" value="1"/>
</dbReference>
<dbReference type="Gene3D" id="3.20.20.140">
    <property type="entry name" value="Metal-dependent hydrolases"/>
    <property type="match status" value="1"/>
</dbReference>
<reference evidence="1 2" key="1">
    <citation type="submission" date="2016-01" db="EMBL/GenBank/DDBJ databases">
        <title>Complete Genome Sequence of Paenibacillus yonginensis DCY84, a novel Plant Growth-Promoting Bacteria with Elicitation of Induced Systemic Resistance.</title>
        <authorList>
            <person name="Kim Y.J."/>
            <person name="Yang D.C."/>
            <person name="Sukweenadhi J."/>
        </authorList>
    </citation>
    <scope>NUCLEOTIDE SEQUENCE [LARGE SCALE GENOMIC DNA]</scope>
    <source>
        <strain evidence="1 2">DCY84</strain>
    </source>
</reference>
<protein>
    <submittedName>
        <fullName evidence="1">Dipeptidase</fullName>
    </submittedName>
</protein>
<dbReference type="InterPro" id="IPR032466">
    <property type="entry name" value="Metal_Hydrolase"/>
</dbReference>
<dbReference type="STRING" id="1462996.AWM70_05360"/>
<dbReference type="GO" id="GO:0070573">
    <property type="term" value="F:metallodipeptidase activity"/>
    <property type="evidence" value="ECO:0007669"/>
    <property type="project" value="InterPro"/>
</dbReference>
<dbReference type="OrthoDB" id="9804920at2"/>
<accession>A0A1B1MY12</accession>
<name>A0A1B1MY12_9BACL</name>
<dbReference type="PROSITE" id="PS51365">
    <property type="entry name" value="RENAL_DIPEPTIDASE_2"/>
    <property type="match status" value="1"/>
</dbReference>
<dbReference type="AlphaFoldDB" id="A0A1B1MY12"/>
<dbReference type="PANTHER" id="PTHR10443:SF12">
    <property type="entry name" value="DIPEPTIDASE"/>
    <property type="match status" value="1"/>
</dbReference>
<dbReference type="GO" id="GO:0006508">
    <property type="term" value="P:proteolysis"/>
    <property type="evidence" value="ECO:0007669"/>
    <property type="project" value="InterPro"/>
</dbReference>